<dbReference type="Proteomes" id="UP000597444">
    <property type="component" value="Unassembled WGS sequence"/>
</dbReference>
<keyword evidence="3" id="KW-1185">Reference proteome</keyword>
<reference evidence="2" key="1">
    <citation type="submission" date="2020-10" db="EMBL/GenBank/DDBJ databases">
        <title>Taxonomic study of unclassified bacteria belonging to the class Ktedonobacteria.</title>
        <authorList>
            <person name="Yabe S."/>
            <person name="Wang C.M."/>
            <person name="Zheng Y."/>
            <person name="Sakai Y."/>
            <person name="Cavaletti L."/>
            <person name="Monciardini P."/>
            <person name="Donadio S."/>
        </authorList>
    </citation>
    <scope>NUCLEOTIDE SEQUENCE</scope>
    <source>
        <strain evidence="2">ID150040</strain>
    </source>
</reference>
<dbReference type="AlphaFoldDB" id="A0A8J3IH56"/>
<name>A0A8J3IH56_9CHLR</name>
<dbReference type="PANTHER" id="PTHR43591">
    <property type="entry name" value="METHYLTRANSFERASE"/>
    <property type="match status" value="1"/>
</dbReference>
<dbReference type="PANTHER" id="PTHR43591:SF24">
    <property type="entry name" value="2-METHOXY-6-POLYPRENYL-1,4-BENZOQUINOL METHYLASE, MITOCHONDRIAL"/>
    <property type="match status" value="1"/>
</dbReference>
<dbReference type="Pfam" id="PF13649">
    <property type="entry name" value="Methyltransf_25"/>
    <property type="match status" value="1"/>
</dbReference>
<dbReference type="Gene3D" id="3.40.50.150">
    <property type="entry name" value="Vaccinia Virus protein VP39"/>
    <property type="match status" value="1"/>
</dbReference>
<comment type="caution">
    <text evidence="2">The sequence shown here is derived from an EMBL/GenBank/DDBJ whole genome shotgun (WGS) entry which is preliminary data.</text>
</comment>
<dbReference type="InterPro" id="IPR041698">
    <property type="entry name" value="Methyltransf_25"/>
</dbReference>
<evidence type="ECO:0000313" key="3">
    <source>
        <dbReference type="Proteomes" id="UP000597444"/>
    </source>
</evidence>
<evidence type="ECO:0000259" key="1">
    <source>
        <dbReference type="Pfam" id="PF13649"/>
    </source>
</evidence>
<dbReference type="InterPro" id="IPR029063">
    <property type="entry name" value="SAM-dependent_MTases_sf"/>
</dbReference>
<dbReference type="EMBL" id="BNJK01000001">
    <property type="protein sequence ID" value="GHO92330.1"/>
    <property type="molecule type" value="Genomic_DNA"/>
</dbReference>
<accession>A0A8J3IH56</accession>
<dbReference type="SUPFAM" id="SSF53335">
    <property type="entry name" value="S-adenosyl-L-methionine-dependent methyltransferases"/>
    <property type="match status" value="1"/>
</dbReference>
<proteinExistence type="predicted"/>
<dbReference type="CDD" id="cd02440">
    <property type="entry name" value="AdoMet_MTases"/>
    <property type="match status" value="1"/>
</dbReference>
<dbReference type="RefSeq" id="WP_220203170.1">
    <property type="nucleotide sequence ID" value="NZ_BNJK01000001.1"/>
</dbReference>
<evidence type="ECO:0000313" key="2">
    <source>
        <dbReference type="EMBL" id="GHO92330.1"/>
    </source>
</evidence>
<organism evidence="2 3">
    <name type="scientific">Reticulibacter mediterranei</name>
    <dbReference type="NCBI Taxonomy" id="2778369"/>
    <lineage>
        <taxon>Bacteria</taxon>
        <taxon>Bacillati</taxon>
        <taxon>Chloroflexota</taxon>
        <taxon>Ktedonobacteria</taxon>
        <taxon>Ktedonobacterales</taxon>
        <taxon>Reticulibacteraceae</taxon>
        <taxon>Reticulibacter</taxon>
    </lineage>
</organism>
<protein>
    <recommendedName>
        <fullName evidence="1">Methyltransferase domain-containing protein</fullName>
    </recommendedName>
</protein>
<feature type="domain" description="Methyltransferase" evidence="1">
    <location>
        <begin position="53"/>
        <end position="151"/>
    </location>
</feature>
<dbReference type="GO" id="GO:0008168">
    <property type="term" value="F:methyltransferase activity"/>
    <property type="evidence" value="ECO:0007669"/>
    <property type="project" value="TreeGrafter"/>
</dbReference>
<gene>
    <name evidence="2" type="ORF">KSF_023780</name>
</gene>
<sequence length="287" mass="32180">MSDNAENTHSYVLDPESSTEMARLIEQDRFANQNMGGVFAGLSTIDIASLHTILDLACGPGGWVLDVAFENPTISVTGGDISQRMIDYAIARARTQKLANTSFKVLDIIQPLDFPDESFDLVNARLLMGVLRREAWQPFLEECTRILRPGGILRLMEPTDLGITNSPAQERLNALFTKALWLAGYGFSPDGNTLGITTVVPRLLYKTGYQNLRYHAHAQWNGIEVEEEINYHRNTAIIFQTIQPFLVRAGVATQEEVQSLYQQMLIEIHQDDFCGMYNSVIMIGYKS</sequence>